<protein>
    <submittedName>
        <fullName evidence="2">Uncharacterized protein</fullName>
    </submittedName>
</protein>
<dbReference type="EMBL" id="AAWS01000066">
    <property type="protein sequence ID" value="EAY24576.1"/>
    <property type="molecule type" value="Genomic_DNA"/>
</dbReference>
<dbReference type="AlphaFoldDB" id="A1ZYJ2"/>
<reference evidence="2 3" key="1">
    <citation type="submission" date="2007-01" db="EMBL/GenBank/DDBJ databases">
        <authorList>
            <person name="Haygood M."/>
            <person name="Podell S."/>
            <person name="Anderson C."/>
            <person name="Hopkinson B."/>
            <person name="Roe K."/>
            <person name="Barbeau K."/>
            <person name="Gaasterland T."/>
            <person name="Ferriera S."/>
            <person name="Johnson J."/>
            <person name="Kravitz S."/>
            <person name="Beeson K."/>
            <person name="Sutton G."/>
            <person name="Rogers Y.-H."/>
            <person name="Friedman R."/>
            <person name="Frazier M."/>
            <person name="Venter J.C."/>
        </authorList>
    </citation>
    <scope>NUCLEOTIDE SEQUENCE [LARGE SCALE GENOMIC DNA]</scope>
    <source>
        <strain evidence="2 3">ATCC 23134</strain>
    </source>
</reference>
<keyword evidence="3" id="KW-1185">Reference proteome</keyword>
<comment type="caution">
    <text evidence="2">The sequence shown here is derived from an EMBL/GenBank/DDBJ whole genome shotgun (WGS) entry which is preliminary data.</text>
</comment>
<gene>
    <name evidence="2" type="ORF">M23134_06979</name>
</gene>
<accession>A1ZYJ2</accession>
<evidence type="ECO:0000313" key="3">
    <source>
        <dbReference type="Proteomes" id="UP000004095"/>
    </source>
</evidence>
<proteinExistence type="predicted"/>
<keyword evidence="1" id="KW-0472">Membrane</keyword>
<organism evidence="2 3">
    <name type="scientific">Microscilla marina ATCC 23134</name>
    <dbReference type="NCBI Taxonomy" id="313606"/>
    <lineage>
        <taxon>Bacteria</taxon>
        <taxon>Pseudomonadati</taxon>
        <taxon>Bacteroidota</taxon>
        <taxon>Cytophagia</taxon>
        <taxon>Cytophagales</taxon>
        <taxon>Microscillaceae</taxon>
        <taxon>Microscilla</taxon>
    </lineage>
</organism>
<name>A1ZYJ2_MICM2</name>
<keyword evidence="1" id="KW-0812">Transmembrane</keyword>
<evidence type="ECO:0000256" key="1">
    <source>
        <dbReference type="SAM" id="Phobius"/>
    </source>
</evidence>
<keyword evidence="1" id="KW-1133">Transmembrane helix</keyword>
<feature type="transmembrane region" description="Helical" evidence="1">
    <location>
        <begin position="14"/>
        <end position="34"/>
    </location>
</feature>
<evidence type="ECO:0000313" key="2">
    <source>
        <dbReference type="EMBL" id="EAY24576.1"/>
    </source>
</evidence>
<sequence length="42" mass="4740">MSTFGVSKGQVRHFLGLLVLGSFFYSTSATFLLYKSYQGIMR</sequence>
<dbReference type="Proteomes" id="UP000004095">
    <property type="component" value="Unassembled WGS sequence"/>
</dbReference>